<dbReference type="EMBL" id="CP132942">
    <property type="protein sequence ID" value="XCB33869.1"/>
    <property type="molecule type" value="Genomic_DNA"/>
</dbReference>
<evidence type="ECO:0000256" key="4">
    <source>
        <dbReference type="ARBA" id="ARBA00022825"/>
    </source>
</evidence>
<gene>
    <name evidence="6" type="ORF">RBB77_02980</name>
</gene>
<dbReference type="InterPro" id="IPR036852">
    <property type="entry name" value="Peptidase_S8/S53_dom_sf"/>
</dbReference>
<dbReference type="GO" id="GO:0004252">
    <property type="term" value="F:serine-type endopeptidase activity"/>
    <property type="evidence" value="ECO:0007669"/>
    <property type="project" value="InterPro"/>
</dbReference>
<keyword evidence="3" id="KW-0378">Hydrolase</keyword>
<accession>A0AAU7ZSE7</accession>
<evidence type="ECO:0000256" key="1">
    <source>
        <dbReference type="ARBA" id="ARBA00011073"/>
    </source>
</evidence>
<protein>
    <submittedName>
        <fullName evidence="6">S8 family peptidase</fullName>
    </submittedName>
</protein>
<feature type="domain" description="Peptidase S8/S53" evidence="5">
    <location>
        <begin position="306"/>
        <end position="546"/>
    </location>
</feature>
<dbReference type="InterPro" id="IPR000209">
    <property type="entry name" value="Peptidase_S8/S53_dom"/>
</dbReference>
<dbReference type="PANTHER" id="PTHR43806:SF11">
    <property type="entry name" value="CEREVISIN-RELATED"/>
    <property type="match status" value="1"/>
</dbReference>
<dbReference type="SUPFAM" id="SSF52743">
    <property type="entry name" value="Subtilisin-like"/>
    <property type="match status" value="1"/>
</dbReference>
<dbReference type="CDD" id="cd04847">
    <property type="entry name" value="Peptidases_S8_Subtilisin_like_2"/>
    <property type="match status" value="1"/>
</dbReference>
<organism evidence="6">
    <name type="scientific">Tunturiibacter psychrotolerans</name>
    <dbReference type="NCBI Taxonomy" id="3069686"/>
    <lineage>
        <taxon>Bacteria</taxon>
        <taxon>Pseudomonadati</taxon>
        <taxon>Acidobacteriota</taxon>
        <taxon>Terriglobia</taxon>
        <taxon>Terriglobales</taxon>
        <taxon>Acidobacteriaceae</taxon>
        <taxon>Tunturiibacter</taxon>
    </lineage>
</organism>
<evidence type="ECO:0000259" key="5">
    <source>
        <dbReference type="Pfam" id="PF00082"/>
    </source>
</evidence>
<evidence type="ECO:0000256" key="2">
    <source>
        <dbReference type="ARBA" id="ARBA00022670"/>
    </source>
</evidence>
<evidence type="ECO:0000313" key="6">
    <source>
        <dbReference type="EMBL" id="XCB33869.1"/>
    </source>
</evidence>
<reference evidence="6" key="1">
    <citation type="submission" date="2023-08" db="EMBL/GenBank/DDBJ databases">
        <authorList>
            <person name="Messyasz A."/>
            <person name="Mannisto M.K."/>
            <person name="Kerkhof L.J."/>
            <person name="Haggblom M."/>
        </authorList>
    </citation>
    <scope>NUCLEOTIDE SEQUENCE</scope>
    <source>
        <strain evidence="6">X5P6</strain>
    </source>
</reference>
<reference evidence="6" key="2">
    <citation type="journal article" date="2024" name="Environ. Microbiol.">
        <title>Genome analysis and description of Tunturibacter gen. nov. expands the diversity of Terriglobia in tundra soils.</title>
        <authorList>
            <person name="Messyasz A."/>
            <person name="Mannisto M.K."/>
            <person name="Kerkhof L.J."/>
            <person name="Haggblom M.M."/>
        </authorList>
    </citation>
    <scope>NUCLEOTIDE SEQUENCE</scope>
    <source>
        <strain evidence="6">X5P6</strain>
    </source>
</reference>
<dbReference type="Gene3D" id="3.40.50.200">
    <property type="entry name" value="Peptidase S8/S53 domain"/>
    <property type="match status" value="1"/>
</dbReference>
<dbReference type="InterPro" id="IPR034074">
    <property type="entry name" value="Y4bN_pept_dom"/>
</dbReference>
<keyword evidence="4" id="KW-0720">Serine protease</keyword>
<comment type="similarity">
    <text evidence="1">Belongs to the peptidase S8 family.</text>
</comment>
<keyword evidence="2" id="KW-0645">Protease</keyword>
<dbReference type="InterPro" id="IPR050131">
    <property type="entry name" value="Peptidase_S8_subtilisin-like"/>
</dbReference>
<proteinExistence type="inferred from homology"/>
<dbReference type="KEGG" id="tpsc:RBB77_02980"/>
<dbReference type="PANTHER" id="PTHR43806">
    <property type="entry name" value="PEPTIDASE S8"/>
    <property type="match status" value="1"/>
</dbReference>
<evidence type="ECO:0000256" key="3">
    <source>
        <dbReference type="ARBA" id="ARBA00022801"/>
    </source>
</evidence>
<sequence>MAREENFLLGQGEKLTTVVDVPSGGGPKEPPYTLETARARISTRLNTAARSFAAIPDAATPNGNVVGVVTMHPRYTSKSDFPEGILRAVGLESLGSRSRLISPEKWGIKDPPQKALTEEIFVAGTRQSFQNWERQILSKSPGSFAGPTLAHIEDFAALDPVSKLKSIPDEQRMITLEVVLHNGHRKGVVEAFLAYALLQEAEVLTSRRRDVGGLTFLPVRIQTGSVRELAEFTFLRVARAMPTMRPMNPGNVLRMASGEIFPLPSQGPLHDSFRAAIFDGGLPLAARTALAPWVNYIEPAGIGPAVPSAEEHGLAVTAALLFGPLESQQPLPVPMCTVDHVRVIDVRTGANQDLDYLDALDRILSVLDQSGRTYPFINFSLGPSLAVDDYEVTSWTAELDQRFAHGNVVATVAAGNDGNLQQDLGLHRIQPPADAVNVLSVGAATSRSTKWSRADYSSMGPGRSPGLIKPDGVAFGGSAEAPFLALTADLQAKRTTGTSFAAPLALRGAVSVRAQLAESLLPLSIRALLIHRAQPAAHERTEVGWGRFEENPNSLITCDDDETLVVYQGLLPVGSHLRAPIPLPNAVLPGKVWITGTLVIAPTVDPEHPGAYTRSGLEVAYRPHVDKYGKPINGKRPAHPKTRTFFSSAHLYNAPEYVFRENGHKWEPCLRNTIRCLGSSLKEPGFDIYYHNRESGQAAENAEPIPYAFIVSVKAPQVKNLYDRVVRAYANILVPLRPQLRLTIKA</sequence>
<name>A0AAU7ZSE7_9BACT</name>
<dbReference type="GO" id="GO:0006508">
    <property type="term" value="P:proteolysis"/>
    <property type="evidence" value="ECO:0007669"/>
    <property type="project" value="UniProtKB-KW"/>
</dbReference>
<dbReference type="AlphaFoldDB" id="A0AAU7ZSE7"/>
<dbReference type="RefSeq" id="WP_353064713.1">
    <property type="nucleotide sequence ID" value="NZ_CP132942.1"/>
</dbReference>
<dbReference type="Pfam" id="PF00082">
    <property type="entry name" value="Peptidase_S8"/>
    <property type="match status" value="1"/>
</dbReference>